<comment type="caution">
    <text evidence="2">The sequence shown here is derived from an EMBL/GenBank/DDBJ whole genome shotgun (WGS) entry which is preliminary data.</text>
</comment>
<reference evidence="2" key="1">
    <citation type="journal article" date="2022" name="bioRxiv">
        <title>Genomics of Preaxostyla Flagellates Illuminates Evolutionary Transitions and the Path Towards Mitochondrial Loss.</title>
        <authorList>
            <person name="Novak L.V.F."/>
            <person name="Treitli S.C."/>
            <person name="Pyrih J."/>
            <person name="Halakuc P."/>
            <person name="Pipaliya S.V."/>
            <person name="Vacek V."/>
            <person name="Brzon O."/>
            <person name="Soukal P."/>
            <person name="Eme L."/>
            <person name="Dacks J.B."/>
            <person name="Karnkowska A."/>
            <person name="Elias M."/>
            <person name="Hampl V."/>
        </authorList>
    </citation>
    <scope>NUCLEOTIDE SEQUENCE</scope>
    <source>
        <strain evidence="2">RCP-MX</strain>
    </source>
</reference>
<proteinExistence type="predicted"/>
<organism evidence="2 3">
    <name type="scientific">Paratrimastix pyriformis</name>
    <dbReference type="NCBI Taxonomy" id="342808"/>
    <lineage>
        <taxon>Eukaryota</taxon>
        <taxon>Metamonada</taxon>
        <taxon>Preaxostyla</taxon>
        <taxon>Paratrimastigidae</taxon>
        <taxon>Paratrimastix</taxon>
    </lineage>
</organism>
<feature type="compositionally biased region" description="Basic residues" evidence="1">
    <location>
        <begin position="1"/>
        <end position="11"/>
    </location>
</feature>
<name>A0ABQ8UHM8_9EUKA</name>
<evidence type="ECO:0000313" key="2">
    <source>
        <dbReference type="EMBL" id="KAJ4458740.1"/>
    </source>
</evidence>
<evidence type="ECO:0000313" key="3">
    <source>
        <dbReference type="Proteomes" id="UP001141327"/>
    </source>
</evidence>
<accession>A0ABQ8UHM8</accession>
<feature type="compositionally biased region" description="Polar residues" evidence="1">
    <location>
        <begin position="18"/>
        <end position="29"/>
    </location>
</feature>
<dbReference type="Proteomes" id="UP001141327">
    <property type="component" value="Unassembled WGS sequence"/>
</dbReference>
<feature type="region of interest" description="Disordered" evidence="1">
    <location>
        <begin position="54"/>
        <end position="85"/>
    </location>
</feature>
<dbReference type="EMBL" id="JAPMOS010000026">
    <property type="protein sequence ID" value="KAJ4458740.1"/>
    <property type="molecule type" value="Genomic_DNA"/>
</dbReference>
<feature type="region of interest" description="Disordered" evidence="1">
    <location>
        <begin position="1"/>
        <end position="35"/>
    </location>
</feature>
<keyword evidence="3" id="KW-1185">Reference proteome</keyword>
<protein>
    <submittedName>
        <fullName evidence="2">Uncharacterized protein</fullName>
    </submittedName>
</protein>
<evidence type="ECO:0000256" key="1">
    <source>
        <dbReference type="SAM" id="MobiDB-lite"/>
    </source>
</evidence>
<sequence>MATITHRRIAQSRRYLDSSASEALQPSNSDHQRNDRRWWREIDQTLVDLLHHRGSLIPPRFGTSPVSSKPRSAEDVTQARPDTRG</sequence>
<gene>
    <name evidence="2" type="ORF">PAPYR_5506</name>
</gene>